<comment type="caution">
    <text evidence="5">The sequence shown here is derived from an EMBL/GenBank/DDBJ whole genome shotgun (WGS) entry which is preliminary data.</text>
</comment>
<evidence type="ECO:0000256" key="2">
    <source>
        <dbReference type="PROSITE-ProRule" id="PRU00176"/>
    </source>
</evidence>
<dbReference type="EMBL" id="VCAU01000008">
    <property type="protein sequence ID" value="KAF9893313.1"/>
    <property type="molecule type" value="Genomic_DNA"/>
</dbReference>
<dbReference type="FunFam" id="3.30.70.330:FF:000391">
    <property type="entry name" value="Putative RNA binding protein"/>
    <property type="match status" value="1"/>
</dbReference>
<dbReference type="InterPro" id="IPR012677">
    <property type="entry name" value="Nucleotide-bd_a/b_plait_sf"/>
</dbReference>
<keyword evidence="6" id="KW-1185">Reference proteome</keyword>
<dbReference type="PANTHER" id="PTHR48025:SF1">
    <property type="entry name" value="RRM DOMAIN-CONTAINING PROTEIN"/>
    <property type="match status" value="1"/>
</dbReference>
<dbReference type="PROSITE" id="PS50102">
    <property type="entry name" value="RRM"/>
    <property type="match status" value="1"/>
</dbReference>
<dbReference type="Pfam" id="PF00076">
    <property type="entry name" value="RRM_1"/>
    <property type="match status" value="1"/>
</dbReference>
<feature type="compositionally biased region" description="Low complexity" evidence="3">
    <location>
        <begin position="395"/>
        <end position="410"/>
    </location>
</feature>
<reference evidence="5" key="2">
    <citation type="submission" date="2020-02" db="EMBL/GenBank/DDBJ databases">
        <authorList>
            <person name="Gilchrist C.L.M."/>
            <person name="Chooi Y.-H."/>
        </authorList>
    </citation>
    <scope>NUCLEOTIDE SEQUENCE</scope>
    <source>
        <strain evidence="5">MST-FP2251</strain>
    </source>
</reference>
<dbReference type="InterPro" id="IPR000504">
    <property type="entry name" value="RRM_dom"/>
</dbReference>
<keyword evidence="1 2" id="KW-0694">RNA-binding</keyword>
<dbReference type="InterPro" id="IPR050502">
    <property type="entry name" value="Euk_RNA-bind_prot"/>
</dbReference>
<feature type="domain" description="RRM" evidence="4">
    <location>
        <begin position="273"/>
        <end position="351"/>
    </location>
</feature>
<accession>A0AAD4CWY3</accession>
<dbReference type="Proteomes" id="UP001194746">
    <property type="component" value="Unassembled WGS sequence"/>
</dbReference>
<proteinExistence type="predicted"/>
<dbReference type="GO" id="GO:0005634">
    <property type="term" value="C:nucleus"/>
    <property type="evidence" value="ECO:0007669"/>
    <property type="project" value="TreeGrafter"/>
</dbReference>
<dbReference type="PANTHER" id="PTHR48025">
    <property type="entry name" value="OS02G0815200 PROTEIN"/>
    <property type="match status" value="1"/>
</dbReference>
<evidence type="ECO:0000313" key="5">
    <source>
        <dbReference type="EMBL" id="KAF9893313.1"/>
    </source>
</evidence>
<gene>
    <name evidence="5" type="ORF">FE257_011743</name>
</gene>
<evidence type="ECO:0000256" key="3">
    <source>
        <dbReference type="SAM" id="MobiDB-lite"/>
    </source>
</evidence>
<reference evidence="5" key="1">
    <citation type="journal article" date="2019" name="Beilstein J. Org. Chem.">
        <title>Nanangenines: drimane sesquiterpenoids as the dominant metabolite cohort of a novel Australian fungus, Aspergillus nanangensis.</title>
        <authorList>
            <person name="Lacey H.J."/>
            <person name="Gilchrist C.L.M."/>
            <person name="Crombie A."/>
            <person name="Kalaitzis J.A."/>
            <person name="Vuong D."/>
            <person name="Rutledge P.J."/>
            <person name="Turner P."/>
            <person name="Pitt J.I."/>
            <person name="Lacey E."/>
            <person name="Chooi Y.H."/>
            <person name="Piggott A.M."/>
        </authorList>
    </citation>
    <scope>NUCLEOTIDE SEQUENCE</scope>
    <source>
        <strain evidence="5">MST-FP2251</strain>
    </source>
</reference>
<dbReference type="InterPro" id="IPR035979">
    <property type="entry name" value="RBD_domain_sf"/>
</dbReference>
<protein>
    <recommendedName>
        <fullName evidence="4">RRM domain-containing protein</fullName>
    </recommendedName>
</protein>
<dbReference type="Gene3D" id="3.30.70.330">
    <property type="match status" value="2"/>
</dbReference>
<dbReference type="CDD" id="cd00590">
    <property type="entry name" value="RRM_SF"/>
    <property type="match status" value="1"/>
</dbReference>
<feature type="compositionally biased region" description="Low complexity" evidence="3">
    <location>
        <begin position="437"/>
        <end position="466"/>
    </location>
</feature>
<feature type="region of interest" description="Disordered" evidence="3">
    <location>
        <begin position="390"/>
        <end position="468"/>
    </location>
</feature>
<dbReference type="AlphaFoldDB" id="A0AAD4CWY3"/>
<evidence type="ECO:0000259" key="4">
    <source>
        <dbReference type="PROSITE" id="PS50102"/>
    </source>
</evidence>
<dbReference type="SMART" id="SM00360">
    <property type="entry name" value="RRM"/>
    <property type="match status" value="1"/>
</dbReference>
<dbReference type="SUPFAM" id="SSF54928">
    <property type="entry name" value="RNA-binding domain, RBD"/>
    <property type="match status" value="2"/>
</dbReference>
<dbReference type="GO" id="GO:0003729">
    <property type="term" value="F:mRNA binding"/>
    <property type="evidence" value="ECO:0007669"/>
    <property type="project" value="TreeGrafter"/>
</dbReference>
<sequence>MPSPRGRGARARGSEEEFVLFLQGIPAHCRWQELKDLVRQTALHIRQAVVYDDHHGFPTGLGQIIVKNEDEAWRTYHRLSTNGWEGQSLVVTLARTSSPTSPIAGPTKSPSCVISSSYVPGYSTPPRGSQNVAVPPSPISPEPVISTNSPYQPPEYATPMGFMPVFTDGSSPQIPISAATPPSTSTTASGPAPTAPIIPSSTPLYDPLAFTTIYHPTATTNTTYPLNPHIPPHPHPHHHRRPKSIQTYTYTHPFLPYATTTTATAATRPPHRRTLFIQNLSPATTTKTLRNLLSEAGTVEQCEIPTDPDSGRCKGFARVTFRTPDEAKRAVAGFNNAVFMGSKMRVKVDRSVQVAYTFAVGVDSMGLPTGEAERVAAASTSGAVVGQYRNGHVLNGGQSQSQGQGQNQNQVRERRNGGVVSSGACANRQEKKVAGDTSSSGVAATPTTATATPTTPTTTTTASSSALKQADRCGPLVINGSGVGARAVVT</sequence>
<name>A0AAD4CWY3_ASPNN</name>
<evidence type="ECO:0000313" key="6">
    <source>
        <dbReference type="Proteomes" id="UP001194746"/>
    </source>
</evidence>
<evidence type="ECO:0000256" key="1">
    <source>
        <dbReference type="ARBA" id="ARBA00022884"/>
    </source>
</evidence>
<organism evidence="5 6">
    <name type="scientific">Aspergillus nanangensis</name>
    <dbReference type="NCBI Taxonomy" id="2582783"/>
    <lineage>
        <taxon>Eukaryota</taxon>
        <taxon>Fungi</taxon>
        <taxon>Dikarya</taxon>
        <taxon>Ascomycota</taxon>
        <taxon>Pezizomycotina</taxon>
        <taxon>Eurotiomycetes</taxon>
        <taxon>Eurotiomycetidae</taxon>
        <taxon>Eurotiales</taxon>
        <taxon>Aspergillaceae</taxon>
        <taxon>Aspergillus</taxon>
        <taxon>Aspergillus subgen. Circumdati</taxon>
    </lineage>
</organism>
<feature type="region of interest" description="Disordered" evidence="3">
    <location>
        <begin position="176"/>
        <end position="200"/>
    </location>
</feature>